<name>A0A380F9W2_STAGA</name>
<gene>
    <name evidence="2" type="primary">dnaA_3</name>
    <name evidence="2" type="ORF">NCTC12195_00397</name>
</gene>
<protein>
    <submittedName>
        <fullName evidence="2">Chromosome replication initiator DnaA</fullName>
    </submittedName>
</protein>
<feature type="region of interest" description="Disordered" evidence="1">
    <location>
        <begin position="53"/>
        <end position="74"/>
    </location>
</feature>
<sequence>MHSLENDEAVIVIDDPFVANWLKSHYVEIIQTALYEAIGHEIMPVFYSEDELANMQSGSSEQNSNQSHQPKRHI</sequence>
<dbReference type="Proteomes" id="UP000255277">
    <property type="component" value="Unassembled WGS sequence"/>
</dbReference>
<dbReference type="InterPro" id="IPR038454">
    <property type="entry name" value="DnaA_N_sf"/>
</dbReference>
<reference evidence="2 3" key="1">
    <citation type="submission" date="2018-06" db="EMBL/GenBank/DDBJ databases">
        <authorList>
            <consortium name="Pathogen Informatics"/>
            <person name="Doyle S."/>
        </authorList>
    </citation>
    <scope>NUCLEOTIDE SEQUENCE [LARGE SCALE GENOMIC DNA]</scope>
    <source>
        <strain evidence="2 3">NCTC12195</strain>
    </source>
</reference>
<dbReference type="AlphaFoldDB" id="A0A380F9W2"/>
<evidence type="ECO:0000313" key="2">
    <source>
        <dbReference type="EMBL" id="SUM30992.1"/>
    </source>
</evidence>
<feature type="compositionally biased region" description="Low complexity" evidence="1">
    <location>
        <begin position="54"/>
        <end position="67"/>
    </location>
</feature>
<proteinExistence type="predicted"/>
<evidence type="ECO:0000256" key="1">
    <source>
        <dbReference type="SAM" id="MobiDB-lite"/>
    </source>
</evidence>
<dbReference type="EMBL" id="UHDK01000001">
    <property type="protein sequence ID" value="SUM30992.1"/>
    <property type="molecule type" value="Genomic_DNA"/>
</dbReference>
<accession>A0A380F9W2</accession>
<evidence type="ECO:0000313" key="3">
    <source>
        <dbReference type="Proteomes" id="UP000255277"/>
    </source>
</evidence>
<organism evidence="2 3">
    <name type="scientific">Staphylococcus gallinarum</name>
    <dbReference type="NCBI Taxonomy" id="1293"/>
    <lineage>
        <taxon>Bacteria</taxon>
        <taxon>Bacillati</taxon>
        <taxon>Bacillota</taxon>
        <taxon>Bacilli</taxon>
        <taxon>Bacillales</taxon>
        <taxon>Staphylococcaceae</taxon>
        <taxon>Staphylococcus</taxon>
    </lineage>
</organism>
<dbReference type="STRING" id="1293.SH09_01230"/>
<dbReference type="Gene3D" id="3.30.300.180">
    <property type="match status" value="1"/>
</dbReference>